<sequence>MMEKQWRKTYISLAFVLLWLCALSGTASSISTPSGKAGNYTYSAITKATAPTGLLGEEELSRTFFSGDIKLLPSGLPAPEFAGIGIPSLHLTTGEVLSHNDTSDLRHQIEQLIFPFHFFY</sequence>
<keyword evidence="1" id="KW-0732">Signal</keyword>
<feature type="signal peptide" evidence="1">
    <location>
        <begin position="1"/>
        <end position="27"/>
    </location>
</feature>
<dbReference type="AlphaFoldDB" id="A0A926JNM7"/>
<name>A0A926JNM7_9FLAO</name>
<organism evidence="2 3">
    <name type="scientific">Sinomicrobium weinanense</name>
    <dbReference type="NCBI Taxonomy" id="2842200"/>
    <lineage>
        <taxon>Bacteria</taxon>
        <taxon>Pseudomonadati</taxon>
        <taxon>Bacteroidota</taxon>
        <taxon>Flavobacteriia</taxon>
        <taxon>Flavobacteriales</taxon>
        <taxon>Flavobacteriaceae</taxon>
        <taxon>Sinomicrobium</taxon>
    </lineage>
</organism>
<dbReference type="Proteomes" id="UP000653730">
    <property type="component" value="Unassembled WGS sequence"/>
</dbReference>
<reference evidence="2 3" key="1">
    <citation type="submission" date="2020-09" db="EMBL/GenBank/DDBJ databases">
        <title>Sinomicrobium weinanense sp. nov., a halophilic bacteria isolated from saline-alkali soil.</title>
        <authorList>
            <person name="Wu P."/>
            <person name="Ren H."/>
            <person name="Mei Y."/>
            <person name="Liang Y."/>
            <person name="Chen Z."/>
        </authorList>
    </citation>
    <scope>NUCLEOTIDE SEQUENCE [LARGE SCALE GENOMIC DNA]</scope>
    <source>
        <strain evidence="2 3">FJxs</strain>
    </source>
</reference>
<protein>
    <submittedName>
        <fullName evidence="2">Uncharacterized protein</fullName>
    </submittedName>
</protein>
<evidence type="ECO:0000256" key="1">
    <source>
        <dbReference type="SAM" id="SignalP"/>
    </source>
</evidence>
<feature type="chain" id="PRO_5036696766" evidence="1">
    <location>
        <begin position="28"/>
        <end position="120"/>
    </location>
</feature>
<comment type="caution">
    <text evidence="2">The sequence shown here is derived from an EMBL/GenBank/DDBJ whole genome shotgun (WGS) entry which is preliminary data.</text>
</comment>
<dbReference type="EMBL" id="JACVDC010000002">
    <property type="protein sequence ID" value="MBC9794627.1"/>
    <property type="molecule type" value="Genomic_DNA"/>
</dbReference>
<evidence type="ECO:0000313" key="3">
    <source>
        <dbReference type="Proteomes" id="UP000653730"/>
    </source>
</evidence>
<proteinExistence type="predicted"/>
<keyword evidence="3" id="KW-1185">Reference proteome</keyword>
<dbReference type="RefSeq" id="WP_187963784.1">
    <property type="nucleotide sequence ID" value="NZ_JACVDC010000002.1"/>
</dbReference>
<evidence type="ECO:0000313" key="2">
    <source>
        <dbReference type="EMBL" id="MBC9794627.1"/>
    </source>
</evidence>
<accession>A0A926JNM7</accession>
<gene>
    <name evidence="2" type="ORF">IBL28_01500</name>
</gene>